<sequence>MTLGLSSDLLAGMRAFIMFVLFMAAAPAALGGPLYWWVVLGSFNAETDGPLAADALRRRASRCDASVGTEYSSKMRGFRPGLVVTLTGPFPNRAAAERALDRVKPCAPDAYLKQAEEGGE</sequence>
<accession>A0A6N8DJG9</accession>
<reference evidence="1 2" key="1">
    <citation type="submission" date="2019-11" db="EMBL/GenBank/DDBJ databases">
        <title>Whole-genome sequence of a Rhodoblastus acidophilus DSM 142.</title>
        <authorList>
            <person name="Kyndt J.A."/>
            <person name="Meyer T.E."/>
        </authorList>
    </citation>
    <scope>NUCLEOTIDE SEQUENCE [LARGE SCALE GENOMIC DNA]</scope>
    <source>
        <strain evidence="1 2">DSM 142</strain>
    </source>
</reference>
<evidence type="ECO:0000313" key="2">
    <source>
        <dbReference type="Proteomes" id="UP000439113"/>
    </source>
</evidence>
<proteinExistence type="predicted"/>
<dbReference type="OrthoDB" id="8451146at2"/>
<gene>
    <name evidence="1" type="ORF">GJ654_03200</name>
</gene>
<dbReference type="RefSeq" id="WP_155444659.1">
    <property type="nucleotide sequence ID" value="NZ_JAOQNR010000002.1"/>
</dbReference>
<dbReference type="Proteomes" id="UP000439113">
    <property type="component" value="Unassembled WGS sequence"/>
</dbReference>
<name>A0A6N8DJG9_RHOAC</name>
<dbReference type="AlphaFoldDB" id="A0A6N8DJG9"/>
<dbReference type="EMBL" id="WNKS01000002">
    <property type="protein sequence ID" value="MTV29996.1"/>
    <property type="molecule type" value="Genomic_DNA"/>
</dbReference>
<evidence type="ECO:0008006" key="3">
    <source>
        <dbReference type="Google" id="ProtNLM"/>
    </source>
</evidence>
<protein>
    <recommendedName>
        <fullName evidence="3">SPOR domain-containing protein</fullName>
    </recommendedName>
</protein>
<organism evidence="1 2">
    <name type="scientific">Rhodoblastus acidophilus</name>
    <name type="common">Rhodopseudomonas acidophila</name>
    <dbReference type="NCBI Taxonomy" id="1074"/>
    <lineage>
        <taxon>Bacteria</taxon>
        <taxon>Pseudomonadati</taxon>
        <taxon>Pseudomonadota</taxon>
        <taxon>Alphaproteobacteria</taxon>
        <taxon>Hyphomicrobiales</taxon>
        <taxon>Rhodoblastaceae</taxon>
        <taxon>Rhodoblastus</taxon>
    </lineage>
</organism>
<evidence type="ECO:0000313" key="1">
    <source>
        <dbReference type="EMBL" id="MTV29996.1"/>
    </source>
</evidence>
<comment type="caution">
    <text evidence="1">The sequence shown here is derived from an EMBL/GenBank/DDBJ whole genome shotgun (WGS) entry which is preliminary data.</text>
</comment>